<protein>
    <submittedName>
        <fullName evidence="1">Uncharacterized protein</fullName>
    </submittedName>
</protein>
<evidence type="ECO:0000313" key="1">
    <source>
        <dbReference type="EMBL" id="JAI00399.1"/>
    </source>
</evidence>
<dbReference type="EMBL" id="GBXM01008179">
    <property type="protein sequence ID" value="JAI00399.1"/>
    <property type="molecule type" value="Transcribed_RNA"/>
</dbReference>
<accession>A0A0E9XFF1</accession>
<reference evidence="1" key="1">
    <citation type="submission" date="2014-11" db="EMBL/GenBank/DDBJ databases">
        <authorList>
            <person name="Amaro Gonzalez C."/>
        </authorList>
    </citation>
    <scope>NUCLEOTIDE SEQUENCE</scope>
</reference>
<reference evidence="1" key="2">
    <citation type="journal article" date="2015" name="Fish Shellfish Immunol.">
        <title>Early steps in the European eel (Anguilla anguilla)-Vibrio vulnificus interaction in the gills: Role of the RtxA13 toxin.</title>
        <authorList>
            <person name="Callol A."/>
            <person name="Pajuelo D."/>
            <person name="Ebbesson L."/>
            <person name="Teles M."/>
            <person name="MacKenzie S."/>
            <person name="Amaro C."/>
        </authorList>
    </citation>
    <scope>NUCLEOTIDE SEQUENCE</scope>
</reference>
<sequence>MVGAPAGLVNKPAADPAHQQGVLHAELDDRVQLLRALLQQIVQHLCLFHSTGEAVQQEAVLAGRRVQVLLNEFHDHLVTDQFSGIHSLFEPRAELCARRHHGPQHVAGCQVTHAVLLSQTGCLRPFPCARGSEQNGPDSLPHVGNSLI</sequence>
<organism evidence="1">
    <name type="scientific">Anguilla anguilla</name>
    <name type="common">European freshwater eel</name>
    <name type="synonym">Muraena anguilla</name>
    <dbReference type="NCBI Taxonomy" id="7936"/>
    <lineage>
        <taxon>Eukaryota</taxon>
        <taxon>Metazoa</taxon>
        <taxon>Chordata</taxon>
        <taxon>Craniata</taxon>
        <taxon>Vertebrata</taxon>
        <taxon>Euteleostomi</taxon>
        <taxon>Actinopterygii</taxon>
        <taxon>Neopterygii</taxon>
        <taxon>Teleostei</taxon>
        <taxon>Anguilliformes</taxon>
        <taxon>Anguillidae</taxon>
        <taxon>Anguilla</taxon>
    </lineage>
</organism>
<name>A0A0E9XFF1_ANGAN</name>
<dbReference type="AlphaFoldDB" id="A0A0E9XFF1"/>
<proteinExistence type="predicted"/>